<name>A0A1X0Q6D4_9MICR</name>
<proteinExistence type="predicted"/>
<protein>
    <submittedName>
        <fullName evidence="2">Uncharacterized protein</fullName>
    </submittedName>
</protein>
<evidence type="ECO:0000313" key="2">
    <source>
        <dbReference type="EMBL" id="ORD95277.1"/>
    </source>
</evidence>
<dbReference type="Proteomes" id="UP000192356">
    <property type="component" value="Unassembled WGS sequence"/>
</dbReference>
<reference evidence="2 3" key="1">
    <citation type="journal article" date="2017" name="Environ. Microbiol.">
        <title>Decay of the glycolytic pathway and adaptation to intranuclear parasitism within Enterocytozoonidae microsporidia.</title>
        <authorList>
            <person name="Wiredu Boakye D."/>
            <person name="Jaroenlak P."/>
            <person name="Prachumwat A."/>
            <person name="Williams T.A."/>
            <person name="Bateman K.S."/>
            <person name="Itsathitphaisarn O."/>
            <person name="Sritunyalucksana K."/>
            <person name="Paszkiewicz K.H."/>
            <person name="Moore K.A."/>
            <person name="Stentiford G.D."/>
            <person name="Williams B.A."/>
        </authorList>
    </citation>
    <scope>NUCLEOTIDE SEQUENCE [LARGE SCALE GENOMIC DNA]</scope>
    <source>
        <strain evidence="2 3">GB1</strain>
    </source>
</reference>
<accession>A0A1X0Q6D4</accession>
<keyword evidence="3" id="KW-1185">Reference proteome</keyword>
<organism evidence="2 3">
    <name type="scientific">Hepatospora eriocheir</name>
    <dbReference type="NCBI Taxonomy" id="1081669"/>
    <lineage>
        <taxon>Eukaryota</taxon>
        <taxon>Fungi</taxon>
        <taxon>Fungi incertae sedis</taxon>
        <taxon>Microsporidia</taxon>
        <taxon>Hepatosporidae</taxon>
        <taxon>Hepatospora</taxon>
    </lineage>
</organism>
<sequence>MTKYFLLIGLIARMLQLKVIWLHQEDEEDLGSIHKVHTKPISKE</sequence>
<feature type="signal peptide" evidence="1">
    <location>
        <begin position="1"/>
        <end position="16"/>
    </location>
</feature>
<dbReference type="EMBL" id="LVKB01000474">
    <property type="protein sequence ID" value="ORD95277.1"/>
    <property type="molecule type" value="Genomic_DNA"/>
</dbReference>
<comment type="caution">
    <text evidence="2">The sequence shown here is derived from an EMBL/GenBank/DDBJ whole genome shotgun (WGS) entry which is preliminary data.</text>
</comment>
<evidence type="ECO:0000256" key="1">
    <source>
        <dbReference type="SAM" id="SignalP"/>
    </source>
</evidence>
<evidence type="ECO:0000313" key="3">
    <source>
        <dbReference type="Proteomes" id="UP000192356"/>
    </source>
</evidence>
<dbReference type="AlphaFoldDB" id="A0A1X0Q6D4"/>
<dbReference type="VEuPathDB" id="MicrosporidiaDB:HERIO_2792"/>
<gene>
    <name evidence="2" type="ORF">HERIO_2792</name>
</gene>
<keyword evidence="1" id="KW-0732">Signal</keyword>
<feature type="chain" id="PRO_5012552345" evidence="1">
    <location>
        <begin position="17"/>
        <end position="44"/>
    </location>
</feature>